<dbReference type="GO" id="GO:0020037">
    <property type="term" value="F:heme binding"/>
    <property type="evidence" value="ECO:0007669"/>
    <property type="project" value="InterPro"/>
</dbReference>
<name>A0A7R9J3V2_TIMCA</name>
<dbReference type="InterPro" id="IPR001128">
    <property type="entry name" value="Cyt_P450"/>
</dbReference>
<dbReference type="InterPro" id="IPR050196">
    <property type="entry name" value="Cytochrome_P450_Monoox"/>
</dbReference>
<dbReference type="SUPFAM" id="SSF48264">
    <property type="entry name" value="Cytochrome P450"/>
    <property type="match status" value="2"/>
</dbReference>
<dbReference type="PROSITE" id="PS00086">
    <property type="entry name" value="CYTOCHROME_P450"/>
    <property type="match status" value="1"/>
</dbReference>
<dbReference type="GO" id="GO:0005789">
    <property type="term" value="C:endoplasmic reticulum membrane"/>
    <property type="evidence" value="ECO:0007669"/>
    <property type="project" value="UniProtKB-SubCell"/>
</dbReference>
<evidence type="ECO:0000256" key="7">
    <source>
        <dbReference type="ARBA" id="ARBA00022723"/>
    </source>
</evidence>
<evidence type="ECO:0000256" key="10">
    <source>
        <dbReference type="ARBA" id="ARBA00023033"/>
    </source>
</evidence>
<evidence type="ECO:0000256" key="11">
    <source>
        <dbReference type="PIRSR" id="PIRSR602403-1"/>
    </source>
</evidence>
<dbReference type="PANTHER" id="PTHR24291">
    <property type="entry name" value="CYTOCHROME P450 FAMILY 4"/>
    <property type="match status" value="1"/>
</dbReference>
<keyword evidence="8" id="KW-0560">Oxidoreductase</keyword>
<dbReference type="Pfam" id="PF00067">
    <property type="entry name" value="p450"/>
    <property type="match status" value="2"/>
</dbReference>
<evidence type="ECO:0000256" key="8">
    <source>
        <dbReference type="ARBA" id="ARBA00023002"/>
    </source>
</evidence>
<dbReference type="AlphaFoldDB" id="A0A7R9J3V2"/>
<keyword evidence="7 11" id="KW-0479">Metal-binding</keyword>
<evidence type="ECO:0000256" key="1">
    <source>
        <dbReference type="ARBA" id="ARBA00001971"/>
    </source>
</evidence>
<feature type="region of interest" description="Disordered" evidence="12">
    <location>
        <begin position="125"/>
        <end position="195"/>
    </location>
</feature>
<dbReference type="GO" id="GO:0005506">
    <property type="term" value="F:iron ion binding"/>
    <property type="evidence" value="ECO:0007669"/>
    <property type="project" value="InterPro"/>
</dbReference>
<accession>A0A7R9J3V2</accession>
<evidence type="ECO:0000313" key="13">
    <source>
        <dbReference type="EMBL" id="CAD7572252.1"/>
    </source>
</evidence>
<reference evidence="13" key="1">
    <citation type="submission" date="2020-11" db="EMBL/GenBank/DDBJ databases">
        <authorList>
            <person name="Tran Van P."/>
        </authorList>
    </citation>
    <scope>NUCLEOTIDE SEQUENCE</scope>
</reference>
<keyword evidence="9 11" id="KW-0408">Iron</keyword>
<keyword evidence="10" id="KW-0503">Monooxygenase</keyword>
<gene>
    <name evidence="13" type="ORF">TCMB3V08_LOCUS4905</name>
</gene>
<evidence type="ECO:0000256" key="9">
    <source>
        <dbReference type="ARBA" id="ARBA00023004"/>
    </source>
</evidence>
<sequence length="986" mass="110371">MMIDLGKLELSSCVLVLLAAILCYYLSDWFRAVLVVSRLPGPPGVPLLGHSLLLTDHKRLLQIGANAYQEYGSLIKIWLTVLPSVLVVAPEFIHTLVTLGGGQKLVTLGGVQKLVTLGGRQKLVTLGGSTETGDTGRMTDTGDSRRTTETGDTGRSTETGDTGKSTETGDTGRSTETGDTGRMTETGDTGRGTETVYSGRMTENGDTERIIFKHTDKIHFYKFLHNFLGEGLITSSGEKWRTHRKLIQPAFSQGVLESFLESFHKSSQRLARRFKDKDGPVNITSYINEAVLDILNDVVLGVTAEDEQHKDGDSPFRKGHVVAPYRLTRPWLMLGWIYKWTESAKKELTHKDSLHTFIREVQGSSERYKVHQRGTGSIREVQGPSERCRVHKRATGSIREGSSERYRVNQRGTGSIIEVQGPSERYRVNQRGTGSFREAQGLLWRHKVHQRGTGFIIEVVFKRREEINKKPFDSEQIGTKDLSQSWRPLVDRIVEIADQSNNFNDEDIIQEVCTFMLAGQESVATAVTFTLFLLAKHPDVQSRVLEEVDAVLGELPNVPTLGALRKLCYTEQCIKEALRLYPSVPIIARTLSEDVPMGKVTLPKGCQVIITPYATHRIPYIYPNPEKFDPDRFLPENMRGRHPYAYIPFSAGPRICIGYKFAMLEMKMLLGEILRKYHVTTVPGKEELCIKYRITIRASGGVWLQFTPRAAQMKIVFAFLAILGLSFAASVPGKIGPKLLSLRLHRVISSLMSTVKSTRTLNDDLQDFIALIPVDQIQDIALDYISNDAEVQAVLEYLQSDDFKDIVEKINASEEAKDLYDYLYKAGIDIYTIINNINDYLGLPHIEPETRSLPSKRTFREFLDKIEAILPIDDLIALFKEKQQSSPDFAAFVEKVSSPEFHAFVDRMYNSKEVQAMIVKLESYGVDVDQCELEPGVFSGVGPVCRVPVRGDEPAITRLIDPYTYFDGAGGSQQHALALAPPIAQD</sequence>
<dbReference type="InterPro" id="IPR002403">
    <property type="entry name" value="Cyt_P450_E_grp-IV"/>
</dbReference>
<evidence type="ECO:0000256" key="2">
    <source>
        <dbReference type="ARBA" id="ARBA00003690"/>
    </source>
</evidence>
<feature type="compositionally biased region" description="Low complexity" evidence="12">
    <location>
        <begin position="175"/>
        <end position="195"/>
    </location>
</feature>
<feature type="compositionally biased region" description="Basic and acidic residues" evidence="12">
    <location>
        <begin position="140"/>
        <end position="149"/>
    </location>
</feature>
<organism evidence="13">
    <name type="scientific">Timema californicum</name>
    <name type="common">California timema</name>
    <name type="synonym">Walking stick</name>
    <dbReference type="NCBI Taxonomy" id="61474"/>
    <lineage>
        <taxon>Eukaryota</taxon>
        <taxon>Metazoa</taxon>
        <taxon>Ecdysozoa</taxon>
        <taxon>Arthropoda</taxon>
        <taxon>Hexapoda</taxon>
        <taxon>Insecta</taxon>
        <taxon>Pterygota</taxon>
        <taxon>Neoptera</taxon>
        <taxon>Polyneoptera</taxon>
        <taxon>Phasmatodea</taxon>
        <taxon>Timematodea</taxon>
        <taxon>Timematoidea</taxon>
        <taxon>Timematidae</taxon>
        <taxon>Timema</taxon>
    </lineage>
</organism>
<keyword evidence="6 11" id="KW-0349">Heme</keyword>
<feature type="binding site" description="axial binding residue" evidence="11">
    <location>
        <position position="656"/>
    </location>
    <ligand>
        <name>heme</name>
        <dbReference type="ChEBI" id="CHEBI:30413"/>
    </ligand>
    <ligandPart>
        <name>Fe</name>
        <dbReference type="ChEBI" id="CHEBI:18248"/>
    </ligandPart>
</feature>
<dbReference type="EMBL" id="OE180916">
    <property type="protein sequence ID" value="CAD7572252.1"/>
    <property type="molecule type" value="Genomic_DNA"/>
</dbReference>
<feature type="compositionally biased region" description="Polar residues" evidence="12">
    <location>
        <begin position="150"/>
        <end position="174"/>
    </location>
</feature>
<dbReference type="InterPro" id="IPR036396">
    <property type="entry name" value="Cyt_P450_sf"/>
</dbReference>
<dbReference type="CDD" id="cd20628">
    <property type="entry name" value="CYP4"/>
    <property type="match status" value="1"/>
</dbReference>
<comment type="subcellular location">
    <subcellularLocation>
        <location evidence="4">Endoplasmic reticulum membrane</location>
        <topology evidence="4">Peripheral membrane protein</topology>
    </subcellularLocation>
    <subcellularLocation>
        <location evidence="3">Microsome membrane</location>
        <topology evidence="3">Peripheral membrane protein</topology>
    </subcellularLocation>
</comment>
<dbReference type="Gene3D" id="1.10.630.10">
    <property type="entry name" value="Cytochrome P450"/>
    <property type="match status" value="2"/>
</dbReference>
<evidence type="ECO:0000256" key="5">
    <source>
        <dbReference type="ARBA" id="ARBA00010617"/>
    </source>
</evidence>
<evidence type="ECO:0000256" key="4">
    <source>
        <dbReference type="ARBA" id="ARBA00004406"/>
    </source>
</evidence>
<evidence type="ECO:0000256" key="3">
    <source>
        <dbReference type="ARBA" id="ARBA00004174"/>
    </source>
</evidence>
<dbReference type="InterPro" id="IPR017972">
    <property type="entry name" value="Cyt_P450_CS"/>
</dbReference>
<comment type="similarity">
    <text evidence="5">Belongs to the cytochrome P450 family.</text>
</comment>
<dbReference type="PRINTS" id="PR00465">
    <property type="entry name" value="EP450IV"/>
</dbReference>
<dbReference type="PRINTS" id="PR00385">
    <property type="entry name" value="P450"/>
</dbReference>
<proteinExistence type="inferred from homology"/>
<dbReference type="GO" id="GO:0004497">
    <property type="term" value="F:monooxygenase activity"/>
    <property type="evidence" value="ECO:0007669"/>
    <property type="project" value="UniProtKB-KW"/>
</dbReference>
<comment type="cofactor">
    <cofactor evidence="1 11">
        <name>heme</name>
        <dbReference type="ChEBI" id="CHEBI:30413"/>
    </cofactor>
</comment>
<comment type="function">
    <text evidence="2">May be involved in the metabolism of insect hormones and in the breakdown of synthetic insecticides.</text>
</comment>
<protein>
    <submittedName>
        <fullName evidence="13">(California timema) hypothetical protein</fullName>
    </submittedName>
</protein>
<evidence type="ECO:0000256" key="6">
    <source>
        <dbReference type="ARBA" id="ARBA00022617"/>
    </source>
</evidence>
<dbReference type="GO" id="GO:0016705">
    <property type="term" value="F:oxidoreductase activity, acting on paired donors, with incorporation or reduction of molecular oxygen"/>
    <property type="evidence" value="ECO:0007669"/>
    <property type="project" value="InterPro"/>
</dbReference>
<dbReference type="PANTHER" id="PTHR24291:SF177">
    <property type="entry name" value="CYTOCHROME P450 4AA1-RELATED"/>
    <property type="match status" value="1"/>
</dbReference>
<evidence type="ECO:0000256" key="12">
    <source>
        <dbReference type="SAM" id="MobiDB-lite"/>
    </source>
</evidence>
<dbReference type="InterPro" id="IPR010629">
    <property type="entry name" value="Ins_allergen"/>
</dbReference>
<dbReference type="Pfam" id="PF06757">
    <property type="entry name" value="Ins_allergen_rp"/>
    <property type="match status" value="1"/>
</dbReference>